<evidence type="ECO:0000256" key="2">
    <source>
        <dbReference type="SAM" id="Phobius"/>
    </source>
</evidence>
<proteinExistence type="predicted"/>
<feature type="transmembrane region" description="Helical" evidence="2">
    <location>
        <begin position="57"/>
        <end position="75"/>
    </location>
</feature>
<dbReference type="Proteomes" id="UP001244341">
    <property type="component" value="Chromosome 14b"/>
</dbReference>
<accession>A0ABY8UL76</accession>
<evidence type="ECO:0000313" key="4">
    <source>
        <dbReference type="Proteomes" id="UP001244341"/>
    </source>
</evidence>
<feature type="transmembrane region" description="Helical" evidence="2">
    <location>
        <begin position="82"/>
        <end position="105"/>
    </location>
</feature>
<feature type="region of interest" description="Disordered" evidence="1">
    <location>
        <begin position="1"/>
        <end position="20"/>
    </location>
</feature>
<reference evidence="3 4" key="1">
    <citation type="submission" date="2023-05" db="EMBL/GenBank/DDBJ databases">
        <title>A 100% complete, gapless, phased diploid assembly of the Scenedesmus obliquus UTEX 3031 genome.</title>
        <authorList>
            <person name="Biondi T.C."/>
            <person name="Hanschen E.R."/>
            <person name="Kwon T."/>
            <person name="Eng W."/>
            <person name="Kruse C.P.S."/>
            <person name="Koehler S.I."/>
            <person name="Kunde Y."/>
            <person name="Gleasner C.D."/>
            <person name="You Mak K.T."/>
            <person name="Polle J."/>
            <person name="Hovde B.T."/>
            <person name="Starkenburg S.R."/>
        </authorList>
    </citation>
    <scope>NUCLEOTIDE SEQUENCE [LARGE SCALE GENOMIC DNA]</scope>
    <source>
        <strain evidence="3 4">DOE0152z</strain>
    </source>
</reference>
<keyword evidence="2" id="KW-1133">Transmembrane helix</keyword>
<feature type="transmembrane region" description="Helical" evidence="2">
    <location>
        <begin position="125"/>
        <end position="142"/>
    </location>
</feature>
<keyword evidence="2" id="KW-0472">Membrane</keyword>
<evidence type="ECO:0000313" key="3">
    <source>
        <dbReference type="EMBL" id="WIA22282.1"/>
    </source>
</evidence>
<dbReference type="EMBL" id="CP126221">
    <property type="protein sequence ID" value="WIA22282.1"/>
    <property type="molecule type" value="Genomic_DNA"/>
</dbReference>
<protein>
    <submittedName>
        <fullName evidence="3">Uncharacterized protein</fullName>
    </submittedName>
</protein>
<gene>
    <name evidence="3" type="ORF">OEZ85_004602</name>
</gene>
<evidence type="ECO:0000256" key="1">
    <source>
        <dbReference type="SAM" id="MobiDB-lite"/>
    </source>
</evidence>
<organism evidence="3 4">
    <name type="scientific">Tetradesmus obliquus</name>
    <name type="common">Green alga</name>
    <name type="synonym">Acutodesmus obliquus</name>
    <dbReference type="NCBI Taxonomy" id="3088"/>
    <lineage>
        <taxon>Eukaryota</taxon>
        <taxon>Viridiplantae</taxon>
        <taxon>Chlorophyta</taxon>
        <taxon>core chlorophytes</taxon>
        <taxon>Chlorophyceae</taxon>
        <taxon>CS clade</taxon>
        <taxon>Sphaeropleales</taxon>
        <taxon>Scenedesmaceae</taxon>
        <taxon>Tetradesmus</taxon>
    </lineage>
</organism>
<keyword evidence="4" id="KW-1185">Reference proteome</keyword>
<name>A0ABY8UL76_TETOB</name>
<sequence length="147" mass="15110">MTDVLLDPQGQQQHSAQPPEVISGVASAAREPAGPGCAGNMDVTNTTAAAAAEPVDAFILFEVLLALLLGTLHGVEDPLGKHFVFVCYLGLSGCVHASVMLGMNLWQRAVGGPNGNAQHLYGDVAGWYAVGIASIIAAAASCRSQRV</sequence>
<keyword evidence="2" id="KW-0812">Transmembrane</keyword>